<dbReference type="Gene3D" id="3.80.10.10">
    <property type="entry name" value="Ribonuclease Inhibitor"/>
    <property type="match status" value="1"/>
</dbReference>
<sequence>MTPSLKQENTTEAAALLLLASSSNQQPAAALPPKNEQDNPTTIPDDDDDECCRSAKRAATGKMEGFVTAAEALLVGPPPSHQETTAVEDLNASRASVVSLSSRSSTARGGLPFDEFPATEEEARVQLEVVFSLEEWSDMGDQEHVLETLSMFPVLATERFADCTGNSFHPLAHLIFSQTGLEHIREVLNLWPDVLALPQGREQNLPLHIACVYDNYDEVTAFLVRSHPLALTKFNGDGMLPLHRVLAKKQFIPCNEIATFALIQFMVGLYPQSVVLSTASGMTALDYAFHEGYDIFVLYFILNLLAPVMQQFTVGKSYYGKPVVLDLDKAQVLNRIMAHTQNLHCEPMEWTAEGLSFFLDCLKNNPTATNKVRLRLAQSDMDSEGRFSLKQALEMNTNLNSFCLVCPSNDAKLDNSALLQSVREGLKLNRGIQCFQLGQFLGRMLDLVTCSAGDKLTTVEVAQLSFTDVAAEWNPNPDVFRASPLQSLTITSCLMHPDCVRKLISNLALMPALNAVSLDVFGRDFSTKAPEEQSKSGPKSVKQQYNVTTELLALLGNGKLRSLSLGSYPVLDFGPLCEELKQNTTLQFFNVPTCFETDQANEEAMLDVMASHNTSLLQVKTATINEPIIHYTTLNALGRGKLRDPSLAHHTFVDHICSITLINALEGNTKHSVMYGLLRECPKVWASWDGQQISPTSRKRRRNPRLPSLSQS</sequence>
<feature type="compositionally biased region" description="Low complexity" evidence="1">
    <location>
        <begin position="20"/>
        <end position="33"/>
    </location>
</feature>
<protein>
    <submittedName>
        <fullName evidence="2">Uncharacterized protein</fullName>
    </submittedName>
</protein>
<evidence type="ECO:0000313" key="3">
    <source>
        <dbReference type="Proteomes" id="UP001153069"/>
    </source>
</evidence>
<reference evidence="2" key="1">
    <citation type="submission" date="2020-06" db="EMBL/GenBank/DDBJ databases">
        <authorList>
            <consortium name="Plant Systems Biology data submission"/>
        </authorList>
    </citation>
    <scope>NUCLEOTIDE SEQUENCE</scope>
    <source>
        <strain evidence="2">D6</strain>
    </source>
</reference>
<evidence type="ECO:0000256" key="1">
    <source>
        <dbReference type="SAM" id="MobiDB-lite"/>
    </source>
</evidence>
<keyword evidence="3" id="KW-1185">Reference proteome</keyword>
<proteinExistence type="predicted"/>
<dbReference type="InterPro" id="IPR032675">
    <property type="entry name" value="LRR_dom_sf"/>
</dbReference>
<dbReference type="EMBL" id="CAICTM010000391">
    <property type="protein sequence ID" value="CAB9509509.1"/>
    <property type="molecule type" value="Genomic_DNA"/>
</dbReference>
<dbReference type="AlphaFoldDB" id="A0A9N8E0Q5"/>
<gene>
    <name evidence="2" type="ORF">SEMRO_392_G133430.1</name>
</gene>
<dbReference type="Proteomes" id="UP001153069">
    <property type="component" value="Unassembled WGS sequence"/>
</dbReference>
<dbReference type="SUPFAM" id="SSF52047">
    <property type="entry name" value="RNI-like"/>
    <property type="match status" value="1"/>
</dbReference>
<feature type="region of interest" description="Disordered" evidence="1">
    <location>
        <begin position="693"/>
        <end position="712"/>
    </location>
</feature>
<name>A0A9N8E0Q5_9STRA</name>
<organism evidence="2 3">
    <name type="scientific">Seminavis robusta</name>
    <dbReference type="NCBI Taxonomy" id="568900"/>
    <lineage>
        <taxon>Eukaryota</taxon>
        <taxon>Sar</taxon>
        <taxon>Stramenopiles</taxon>
        <taxon>Ochrophyta</taxon>
        <taxon>Bacillariophyta</taxon>
        <taxon>Bacillariophyceae</taxon>
        <taxon>Bacillariophycidae</taxon>
        <taxon>Naviculales</taxon>
        <taxon>Naviculaceae</taxon>
        <taxon>Seminavis</taxon>
    </lineage>
</organism>
<feature type="region of interest" description="Disordered" evidence="1">
    <location>
        <begin position="20"/>
        <end position="49"/>
    </location>
</feature>
<comment type="caution">
    <text evidence="2">The sequence shown here is derived from an EMBL/GenBank/DDBJ whole genome shotgun (WGS) entry which is preliminary data.</text>
</comment>
<accession>A0A9N8E0Q5</accession>
<evidence type="ECO:0000313" key="2">
    <source>
        <dbReference type="EMBL" id="CAB9509509.1"/>
    </source>
</evidence>